<feature type="signal peptide" evidence="2">
    <location>
        <begin position="1"/>
        <end position="19"/>
    </location>
</feature>
<dbReference type="Proteomes" id="UP000749559">
    <property type="component" value="Unassembled WGS sequence"/>
</dbReference>
<feature type="non-terminal residue" evidence="3">
    <location>
        <position position="134"/>
    </location>
</feature>
<evidence type="ECO:0000313" key="3">
    <source>
        <dbReference type="EMBL" id="CAH1779474.1"/>
    </source>
</evidence>
<protein>
    <submittedName>
        <fullName evidence="3">Uncharacterized protein</fullName>
    </submittedName>
</protein>
<reference evidence="3" key="1">
    <citation type="submission" date="2022-03" db="EMBL/GenBank/DDBJ databases">
        <authorList>
            <person name="Martin C."/>
        </authorList>
    </citation>
    <scope>NUCLEOTIDE SEQUENCE</scope>
</reference>
<proteinExistence type="predicted"/>
<evidence type="ECO:0000256" key="2">
    <source>
        <dbReference type="SAM" id="SignalP"/>
    </source>
</evidence>
<feature type="region of interest" description="Disordered" evidence="1">
    <location>
        <begin position="76"/>
        <end position="97"/>
    </location>
</feature>
<feature type="chain" id="PRO_5043949855" evidence="2">
    <location>
        <begin position="20"/>
        <end position="134"/>
    </location>
</feature>
<sequence length="134" mass="15112">MMSARTWLLISIIIRCVTSTESGTMQTTEKIESLITTARPGLLDEMSSPGSLTIHLNRHTKDPGLFYKNETVDDEHVHNASPGDQAPSTRNTTLNDNNTTIDERHIAASKLAMWQSTWQYDTMIFVENYVNKIV</sequence>
<dbReference type="AlphaFoldDB" id="A0A8J1TT81"/>
<evidence type="ECO:0000256" key="1">
    <source>
        <dbReference type="SAM" id="MobiDB-lite"/>
    </source>
</evidence>
<dbReference type="EMBL" id="CAIIXF020000003">
    <property type="protein sequence ID" value="CAH1779474.1"/>
    <property type="molecule type" value="Genomic_DNA"/>
</dbReference>
<gene>
    <name evidence="3" type="ORF">OFUS_LOCUS6280</name>
</gene>
<evidence type="ECO:0000313" key="4">
    <source>
        <dbReference type="Proteomes" id="UP000749559"/>
    </source>
</evidence>
<keyword evidence="4" id="KW-1185">Reference proteome</keyword>
<keyword evidence="2" id="KW-0732">Signal</keyword>
<accession>A0A8J1TT81</accession>
<organism evidence="3 4">
    <name type="scientific">Owenia fusiformis</name>
    <name type="common">Polychaete worm</name>
    <dbReference type="NCBI Taxonomy" id="6347"/>
    <lineage>
        <taxon>Eukaryota</taxon>
        <taxon>Metazoa</taxon>
        <taxon>Spiralia</taxon>
        <taxon>Lophotrochozoa</taxon>
        <taxon>Annelida</taxon>
        <taxon>Polychaeta</taxon>
        <taxon>Sedentaria</taxon>
        <taxon>Canalipalpata</taxon>
        <taxon>Sabellida</taxon>
        <taxon>Oweniida</taxon>
        <taxon>Oweniidae</taxon>
        <taxon>Owenia</taxon>
    </lineage>
</organism>
<name>A0A8J1TT81_OWEFU</name>
<comment type="caution">
    <text evidence="3">The sequence shown here is derived from an EMBL/GenBank/DDBJ whole genome shotgun (WGS) entry which is preliminary data.</text>
</comment>